<evidence type="ECO:0000313" key="3">
    <source>
        <dbReference type="Proteomes" id="UP000285378"/>
    </source>
</evidence>
<dbReference type="RefSeq" id="WP_123448699.1">
    <property type="nucleotide sequence ID" value="NZ_MOBX01000003.1"/>
</dbReference>
<evidence type="ECO:0000256" key="1">
    <source>
        <dbReference type="SAM" id="SignalP"/>
    </source>
</evidence>
<accession>A0A423MKD6</accession>
<dbReference type="Proteomes" id="UP000285378">
    <property type="component" value="Unassembled WGS sequence"/>
</dbReference>
<keyword evidence="1" id="KW-0732">Signal</keyword>
<proteinExistence type="predicted"/>
<evidence type="ECO:0000313" key="2">
    <source>
        <dbReference type="EMBL" id="RON85049.1"/>
    </source>
</evidence>
<sequence>MFLSKVRSAAAIAVIALAYAVPAPAATDVVADHNTAVMAVASTQACAKKHPEAGITLEKFLTEQKEGMTDEMAKHIRDVATNPRYEMEVKQSTEFFNSKGGQNLLDSLCGGLITAK</sequence>
<protein>
    <submittedName>
        <fullName evidence="2">Uncharacterized protein</fullName>
    </submittedName>
</protein>
<reference evidence="2 3" key="1">
    <citation type="submission" date="2016-10" db="EMBL/GenBank/DDBJ databases">
        <title>Comparative genome analysis of multiple Pseudomonas spp. focuses on biocontrol and plant growth promoting traits.</title>
        <authorList>
            <person name="Tao X.-Y."/>
            <person name="Taylor C.G."/>
        </authorList>
    </citation>
    <scope>NUCLEOTIDE SEQUENCE [LARGE SCALE GENOMIC DNA]</scope>
    <source>
        <strain evidence="2 3">28B5</strain>
    </source>
</reference>
<dbReference type="EMBL" id="MOBX01000003">
    <property type="protein sequence ID" value="RON85049.1"/>
    <property type="molecule type" value="Genomic_DNA"/>
</dbReference>
<feature type="chain" id="PRO_5019405634" evidence="1">
    <location>
        <begin position="26"/>
        <end position="116"/>
    </location>
</feature>
<name>A0A423MKD6_PSEFL</name>
<gene>
    <name evidence="2" type="ORF">BK670_03895</name>
</gene>
<feature type="signal peptide" evidence="1">
    <location>
        <begin position="1"/>
        <end position="25"/>
    </location>
</feature>
<dbReference type="AlphaFoldDB" id="A0A423MKD6"/>
<dbReference type="OrthoDB" id="9835306at2"/>
<organism evidence="2 3">
    <name type="scientific">Pseudomonas fluorescens</name>
    <dbReference type="NCBI Taxonomy" id="294"/>
    <lineage>
        <taxon>Bacteria</taxon>
        <taxon>Pseudomonadati</taxon>
        <taxon>Pseudomonadota</taxon>
        <taxon>Gammaproteobacteria</taxon>
        <taxon>Pseudomonadales</taxon>
        <taxon>Pseudomonadaceae</taxon>
        <taxon>Pseudomonas</taxon>
    </lineage>
</organism>
<comment type="caution">
    <text evidence="2">The sequence shown here is derived from an EMBL/GenBank/DDBJ whole genome shotgun (WGS) entry which is preliminary data.</text>
</comment>